<dbReference type="EMBL" id="PYLW01000011">
    <property type="protein sequence ID" value="PSV96535.1"/>
    <property type="molecule type" value="Genomic_DNA"/>
</dbReference>
<dbReference type="Proteomes" id="UP000241190">
    <property type="component" value="Unassembled WGS sequence"/>
</dbReference>
<dbReference type="InterPro" id="IPR001486">
    <property type="entry name" value="Hemoglobin_trunc"/>
</dbReference>
<evidence type="ECO:0000313" key="7">
    <source>
        <dbReference type="EMBL" id="PSW99526.1"/>
    </source>
</evidence>
<dbReference type="STRING" id="56192.UB38_02200"/>
<comment type="similarity">
    <text evidence="5">Belongs to the truncated hemoglobin family. Group II subfamily.</text>
</comment>
<sequence length="151" mass="17297">MVDKVEFPEGDDFSGVKKRNVPKYEQGESILQAAGGETGVQQLVADFYYYIDSLPEAVTIRAMYSHDLTEAQQKLTTFLIGWLGGKDNYSERYGRMNLASAHHHHHIGLAEKQAWLMCMQKAVDDQPYDELLKRFIMVQLSFPAEICRNQH</sequence>
<dbReference type="GO" id="GO:0046872">
    <property type="term" value="F:metal ion binding"/>
    <property type="evidence" value="ECO:0007669"/>
    <property type="project" value="UniProtKB-KW"/>
</dbReference>
<dbReference type="InterPro" id="IPR044203">
    <property type="entry name" value="GlbO/GLB3-like"/>
</dbReference>
<gene>
    <name evidence="6" type="ORF">C9I88_11350</name>
    <name evidence="7" type="ORF">C9J52_01710</name>
</gene>
<dbReference type="RefSeq" id="WP_045035554.1">
    <property type="nucleotide sequence ID" value="NZ_CAMQYU010000026.1"/>
</dbReference>
<name>A0A0D8Q5W7_9GAMM</name>
<keyword evidence="3" id="KW-0479">Metal-binding</keyword>
<keyword evidence="1" id="KW-0813">Transport</keyword>
<dbReference type="Pfam" id="PF01152">
    <property type="entry name" value="Bac_globin"/>
    <property type="match status" value="1"/>
</dbReference>
<evidence type="ECO:0000313" key="6">
    <source>
        <dbReference type="EMBL" id="PSV96535.1"/>
    </source>
</evidence>
<keyword evidence="4" id="KW-0408">Iron</keyword>
<evidence type="ECO:0000313" key="8">
    <source>
        <dbReference type="Proteomes" id="UP000241190"/>
    </source>
</evidence>
<evidence type="ECO:0000256" key="3">
    <source>
        <dbReference type="ARBA" id="ARBA00022723"/>
    </source>
</evidence>
<dbReference type="PANTHER" id="PTHR47366:SF1">
    <property type="entry name" value="TWO-ON-TWO HEMOGLOBIN-3"/>
    <property type="match status" value="1"/>
</dbReference>
<dbReference type="OrthoDB" id="9790913at2"/>
<keyword evidence="8" id="KW-1185">Reference proteome</keyword>
<accession>A0A0D8Q5W7</accession>
<dbReference type="InterPro" id="IPR009050">
    <property type="entry name" value="Globin-like_sf"/>
</dbReference>
<dbReference type="Gene3D" id="1.10.490.10">
    <property type="entry name" value="Globins"/>
    <property type="match status" value="1"/>
</dbReference>
<dbReference type="SUPFAM" id="SSF46458">
    <property type="entry name" value="Globin-like"/>
    <property type="match status" value="1"/>
</dbReference>
<dbReference type="GO" id="GO:0020037">
    <property type="term" value="F:heme binding"/>
    <property type="evidence" value="ECO:0007669"/>
    <property type="project" value="InterPro"/>
</dbReference>
<evidence type="ECO:0000256" key="5">
    <source>
        <dbReference type="ARBA" id="ARBA00034496"/>
    </source>
</evidence>
<dbReference type="EMBL" id="PYOP01000002">
    <property type="protein sequence ID" value="PSW99526.1"/>
    <property type="molecule type" value="Genomic_DNA"/>
</dbReference>
<evidence type="ECO:0000256" key="4">
    <source>
        <dbReference type="ARBA" id="ARBA00023004"/>
    </source>
</evidence>
<comment type="caution">
    <text evidence="6">The sequence shown here is derived from an EMBL/GenBank/DDBJ whole genome shotgun (WGS) entry which is preliminary data.</text>
</comment>
<dbReference type="AlphaFoldDB" id="A0A0D8Q5W7"/>
<evidence type="ECO:0000256" key="1">
    <source>
        <dbReference type="ARBA" id="ARBA00022448"/>
    </source>
</evidence>
<dbReference type="GO" id="GO:0005344">
    <property type="term" value="F:oxygen carrier activity"/>
    <property type="evidence" value="ECO:0007669"/>
    <property type="project" value="InterPro"/>
</dbReference>
<evidence type="ECO:0000313" key="9">
    <source>
        <dbReference type="Proteomes" id="UP000241954"/>
    </source>
</evidence>
<keyword evidence="2" id="KW-0349">Heme</keyword>
<organism evidence="6 9">
    <name type="scientific">Photobacterium iliopiscarium</name>
    <dbReference type="NCBI Taxonomy" id="56192"/>
    <lineage>
        <taxon>Bacteria</taxon>
        <taxon>Pseudomonadati</taxon>
        <taxon>Pseudomonadota</taxon>
        <taxon>Gammaproteobacteria</taxon>
        <taxon>Vibrionales</taxon>
        <taxon>Vibrionaceae</taxon>
        <taxon>Photobacterium</taxon>
    </lineage>
</organism>
<dbReference type="InterPro" id="IPR012292">
    <property type="entry name" value="Globin/Proto"/>
</dbReference>
<dbReference type="PANTHER" id="PTHR47366">
    <property type="entry name" value="TWO-ON-TWO HEMOGLOBIN-3"/>
    <property type="match status" value="1"/>
</dbReference>
<proteinExistence type="inferred from homology"/>
<dbReference type="GO" id="GO:0019825">
    <property type="term" value="F:oxygen binding"/>
    <property type="evidence" value="ECO:0007669"/>
    <property type="project" value="InterPro"/>
</dbReference>
<reference evidence="6 9" key="1">
    <citation type="submission" date="2018-01" db="EMBL/GenBank/DDBJ databases">
        <title>Whole genome sequencing of Histamine producing bacteria.</title>
        <authorList>
            <person name="Butler K."/>
        </authorList>
    </citation>
    <scope>NUCLEOTIDE SEQUENCE [LARGE SCALE GENOMIC DNA]</scope>
    <source>
        <strain evidence="7 8">ATCC 51761</strain>
        <strain evidence="6 9">NCIMB 13481</strain>
    </source>
</reference>
<evidence type="ECO:0000256" key="2">
    <source>
        <dbReference type="ARBA" id="ARBA00022617"/>
    </source>
</evidence>
<dbReference type="Proteomes" id="UP000241954">
    <property type="component" value="Unassembled WGS sequence"/>
</dbReference>
<dbReference type="GeneID" id="93547431"/>
<dbReference type="CDD" id="cd14773">
    <property type="entry name" value="TrHb2_PhHbO-like_O"/>
    <property type="match status" value="1"/>
</dbReference>
<protein>
    <submittedName>
        <fullName evidence="6">Globin</fullName>
    </submittedName>
</protein>